<feature type="domain" description="MoaB/Mog" evidence="3">
    <location>
        <begin position="11"/>
        <end position="156"/>
    </location>
</feature>
<dbReference type="InterPro" id="IPR001453">
    <property type="entry name" value="MoaB/Mog_dom"/>
</dbReference>
<dbReference type="PANTHER" id="PTHR43232">
    <property type="entry name" value="MOLYBDENUM COFACTOR BIOSYNTHESIS PROTEIN B"/>
    <property type="match status" value="1"/>
</dbReference>
<evidence type="ECO:0000256" key="2">
    <source>
        <dbReference type="ARBA" id="ARBA00023150"/>
    </source>
</evidence>
<dbReference type="SUPFAM" id="SSF53218">
    <property type="entry name" value="Molybdenum cofactor biosynthesis proteins"/>
    <property type="match status" value="1"/>
</dbReference>
<reference evidence="4" key="1">
    <citation type="submission" date="2007-06" db="EMBL/GenBank/DDBJ databases">
        <title>Complete sequence of Methanococcus aeolicus Nankai-3.</title>
        <authorList>
            <consortium name="US DOE Joint Genome Institute"/>
            <person name="Copeland A."/>
            <person name="Lucas S."/>
            <person name="Lapidus A."/>
            <person name="Barry K."/>
            <person name="Glavina del Rio T."/>
            <person name="Dalin E."/>
            <person name="Tice H."/>
            <person name="Pitluck S."/>
            <person name="Chain P."/>
            <person name="Malfatti S."/>
            <person name="Shin M."/>
            <person name="Vergez L."/>
            <person name="Schmutz J."/>
            <person name="Larimer F."/>
            <person name="Land M."/>
            <person name="Hauser L."/>
            <person name="Kyrpides N."/>
            <person name="Lykidis A."/>
            <person name="Sieprawska-Lupa M."/>
            <person name="Whitman W.B."/>
            <person name="Richardson P."/>
        </authorList>
    </citation>
    <scope>NUCLEOTIDE SEQUENCE [LARGE SCALE GENOMIC DNA]</scope>
    <source>
        <strain evidence="4">Nankai-3</strain>
    </source>
</reference>
<dbReference type="InterPro" id="IPR008284">
    <property type="entry name" value="MoCF_biosynth_CS"/>
</dbReference>
<evidence type="ECO:0000256" key="1">
    <source>
        <dbReference type="ARBA" id="ARBA00006112"/>
    </source>
</evidence>
<dbReference type="SMART" id="SM00852">
    <property type="entry name" value="MoCF_biosynth"/>
    <property type="match status" value="1"/>
</dbReference>
<dbReference type="GeneID" id="5326909"/>
<dbReference type="NCBIfam" id="TIGR00177">
    <property type="entry name" value="molyb_syn"/>
    <property type="match status" value="1"/>
</dbReference>
<dbReference type="PIRSF" id="PIRSF006443">
    <property type="entry name" value="MoaB"/>
    <property type="match status" value="1"/>
</dbReference>
<name>A6UUC7_META3</name>
<keyword evidence="5" id="KW-1185">Reference proteome</keyword>
<dbReference type="PANTHER" id="PTHR43232:SF2">
    <property type="entry name" value="MOLYBDENUM COFACTOR BIOSYNTHESIS PROTEIN B"/>
    <property type="match status" value="1"/>
</dbReference>
<evidence type="ECO:0000259" key="3">
    <source>
        <dbReference type="SMART" id="SM00852"/>
    </source>
</evidence>
<dbReference type="RefSeq" id="WP_011973231.1">
    <property type="nucleotide sequence ID" value="NC_009635.1"/>
</dbReference>
<dbReference type="GO" id="GO:0006777">
    <property type="term" value="P:Mo-molybdopterin cofactor biosynthetic process"/>
    <property type="evidence" value="ECO:0007669"/>
    <property type="project" value="UniProtKB-KW"/>
</dbReference>
<evidence type="ECO:0000313" key="4">
    <source>
        <dbReference type="EMBL" id="ABR56099.1"/>
    </source>
</evidence>
<dbReference type="Pfam" id="PF00994">
    <property type="entry name" value="MoCF_biosynth"/>
    <property type="match status" value="1"/>
</dbReference>
<dbReference type="EMBL" id="CP000743">
    <property type="protein sequence ID" value="ABR56099.1"/>
    <property type="molecule type" value="Genomic_DNA"/>
</dbReference>
<organism evidence="4 5">
    <name type="scientific">Methanococcus aeolicus (strain ATCC BAA-1280 / DSM 17508 / OCM 812 / Nankai-3)</name>
    <dbReference type="NCBI Taxonomy" id="419665"/>
    <lineage>
        <taxon>Archaea</taxon>
        <taxon>Methanobacteriati</taxon>
        <taxon>Methanobacteriota</taxon>
        <taxon>Methanomada group</taxon>
        <taxon>Methanococci</taxon>
        <taxon>Methanococcales</taxon>
        <taxon>Methanococcaceae</taxon>
        <taxon>Methanococcus</taxon>
    </lineage>
</organism>
<sequence>MHEGLKNVKYAIITVSDSRYNELVVGNEIDDKSGDYLKKELNATAHTLIPDNKNMLEGTIDHLIDFCDIDCIVITGGTGISSRDNTPDVLNNLYDKELQGFKIIFHQLSYEEIGFSTVLSRSSAGIYKNKIIYSIPGSLGACKTASKIIKNETGHILKHLKE</sequence>
<accession>A6UUC7</accession>
<dbReference type="InterPro" id="IPR036425">
    <property type="entry name" value="MoaB/Mog-like_dom_sf"/>
</dbReference>
<dbReference type="GO" id="GO:0005829">
    <property type="term" value="C:cytosol"/>
    <property type="evidence" value="ECO:0007669"/>
    <property type="project" value="TreeGrafter"/>
</dbReference>
<protein>
    <submittedName>
        <fullName evidence="4">Molybdenum cofactor synthesis domain</fullName>
    </submittedName>
</protein>
<proteinExistence type="inferred from homology"/>
<dbReference type="KEGG" id="mae:Maeo_0513"/>
<dbReference type="PROSITE" id="PS01078">
    <property type="entry name" value="MOCF_BIOSYNTHESIS_1"/>
    <property type="match status" value="1"/>
</dbReference>
<dbReference type="Gene3D" id="3.40.980.10">
    <property type="entry name" value="MoaB/Mog-like domain"/>
    <property type="match status" value="1"/>
</dbReference>
<gene>
    <name evidence="4" type="ordered locus">Maeo_0513</name>
</gene>
<dbReference type="Proteomes" id="UP000001106">
    <property type="component" value="Chromosome"/>
</dbReference>
<dbReference type="eggNOG" id="arCOG00214">
    <property type="taxonomic scope" value="Archaea"/>
</dbReference>
<keyword evidence="2" id="KW-0501">Molybdenum cofactor biosynthesis</keyword>
<dbReference type="InterPro" id="IPR012245">
    <property type="entry name" value="MoaB"/>
</dbReference>
<comment type="similarity">
    <text evidence="1">Belongs to the MoaB/Mog family.</text>
</comment>
<dbReference type="HOGENOM" id="CLU_077358_2_2_2"/>
<dbReference type="OrthoDB" id="205337at2157"/>
<dbReference type="CDD" id="cd00886">
    <property type="entry name" value="MogA_MoaB"/>
    <property type="match status" value="1"/>
</dbReference>
<dbReference type="AlphaFoldDB" id="A6UUC7"/>
<evidence type="ECO:0000313" key="5">
    <source>
        <dbReference type="Proteomes" id="UP000001106"/>
    </source>
</evidence>
<dbReference type="STRING" id="419665.Maeo_0513"/>